<dbReference type="InterPro" id="IPR023869">
    <property type="entry name" value="tRNA_Adeno_NH3ase_assoc_put"/>
</dbReference>
<organism evidence="1 2">
    <name type="scientific">Nocardioides acrostichi</name>
    <dbReference type="NCBI Taxonomy" id="2784339"/>
    <lineage>
        <taxon>Bacteria</taxon>
        <taxon>Bacillati</taxon>
        <taxon>Actinomycetota</taxon>
        <taxon>Actinomycetes</taxon>
        <taxon>Propionibacteriales</taxon>
        <taxon>Nocardioidaceae</taxon>
        <taxon>Nocardioides</taxon>
    </lineage>
</organism>
<protein>
    <submittedName>
        <fullName evidence="1">tRNA adenosine deaminase-associated protein</fullName>
    </submittedName>
</protein>
<dbReference type="Proteomes" id="UP000656804">
    <property type="component" value="Unassembled WGS sequence"/>
</dbReference>
<dbReference type="NCBIfam" id="TIGR03941">
    <property type="entry name" value="tRNA_deam_assoc"/>
    <property type="match status" value="1"/>
</dbReference>
<proteinExistence type="predicted"/>
<dbReference type="EMBL" id="JADIVZ010000012">
    <property type="protein sequence ID" value="MBF4163508.1"/>
    <property type="molecule type" value="Genomic_DNA"/>
</dbReference>
<evidence type="ECO:0000313" key="2">
    <source>
        <dbReference type="Proteomes" id="UP000656804"/>
    </source>
</evidence>
<name>A0A930YCH9_9ACTN</name>
<dbReference type="AlphaFoldDB" id="A0A930YCH9"/>
<gene>
    <name evidence="1" type="ORF">ISG29_17615</name>
</gene>
<dbReference type="RefSeq" id="WP_194504768.1">
    <property type="nucleotide sequence ID" value="NZ_JADIVZ010000012.1"/>
</dbReference>
<evidence type="ECO:0000313" key="1">
    <source>
        <dbReference type="EMBL" id="MBF4163508.1"/>
    </source>
</evidence>
<comment type="caution">
    <text evidence="1">The sequence shown here is derived from an EMBL/GenBank/DDBJ whole genome shotgun (WGS) entry which is preliminary data.</text>
</comment>
<reference evidence="1" key="1">
    <citation type="submission" date="2020-11" db="EMBL/GenBank/DDBJ databases">
        <title>Nocardioides sp. CBS4Y-1, whole genome shotgun sequence.</title>
        <authorList>
            <person name="Tuo L."/>
        </authorList>
    </citation>
    <scope>NUCLEOTIDE SEQUENCE</scope>
    <source>
        <strain evidence="1">CBS4Y-1</strain>
    </source>
</reference>
<accession>A0A930YCH9</accession>
<keyword evidence="2" id="KW-1185">Reference proteome</keyword>
<sequence length="169" mass="18025">MAPVEDRAAQLEDDLDLAVAAYADEDDDWSVVELEASVTGDLDDLLAALRSLPGDLGVIAMVAVDEDFFVIVRVEGPRVSVMLSDVTAADDWDLAASVVDFLGLPEPDDDDDSEPVGELDLLDDLGVTEGDLLDLLDDDEAYPDEVLADVARELGFGELFDEVVGLSPA</sequence>